<gene>
    <name evidence="2" type="ORF">CSKR_114122</name>
</gene>
<dbReference type="AlphaFoldDB" id="A0A8T1LZH9"/>
<dbReference type="InterPro" id="IPR038106">
    <property type="entry name" value="NFRKB_winged_sf"/>
</dbReference>
<evidence type="ECO:0000313" key="2">
    <source>
        <dbReference type="EMBL" id="KAG5442139.1"/>
    </source>
</evidence>
<sequence length="285" mass="32430">MGDVLLESTCVKFAEPQMPEKFYPVDDSVSAYYQKLAAEHDSVRQQLRERISQLKRIMNHERDNMETCLAQFSKSGYLHSIDPSIESKVAEAFAKLMADIESEAKDLKPMDGINANASLHALLREHRARLEATAAPSELSILQRTTVYSIVKRVQVERLRDQGTDEGVPSSRSHRALKPMGFVRRATRRLGRPPVRSDKWRKDTGSRTGSGIIWPSSEHGLFCLLRGFLTQGGERRRLTTAQLCEYVREWQTQMGLRLQRAGGAWTWISRVSYFHCSLSISVCIF</sequence>
<evidence type="ECO:0000256" key="1">
    <source>
        <dbReference type="SAM" id="Coils"/>
    </source>
</evidence>
<dbReference type="Proteomes" id="UP000286415">
    <property type="component" value="Unassembled WGS sequence"/>
</dbReference>
<evidence type="ECO:0000313" key="3">
    <source>
        <dbReference type="Proteomes" id="UP000286415"/>
    </source>
</evidence>
<dbReference type="OrthoDB" id="70874at2759"/>
<reference evidence="2 3" key="1">
    <citation type="journal article" date="2018" name="Biotechnol. Adv.">
        <title>Improved genomic resources and new bioinformatic workflow for the carcinogenic parasite Clonorchis sinensis: Biotechnological implications.</title>
        <authorList>
            <person name="Wang D."/>
            <person name="Korhonen P.K."/>
            <person name="Gasser R.B."/>
            <person name="Young N.D."/>
        </authorList>
    </citation>
    <scope>NUCLEOTIDE SEQUENCE [LARGE SCALE GENOMIC DNA]</scope>
    <source>
        <strain evidence="2">Cs-k2</strain>
    </source>
</reference>
<reference evidence="2 3" key="2">
    <citation type="journal article" date="2021" name="Genomics">
        <title>High-quality reference genome for Clonorchis sinensis.</title>
        <authorList>
            <person name="Young N.D."/>
            <person name="Stroehlein A.J."/>
            <person name="Kinkar L."/>
            <person name="Wang T."/>
            <person name="Sohn W.M."/>
            <person name="Chang B.C.H."/>
            <person name="Kaur P."/>
            <person name="Weisz D."/>
            <person name="Dudchenko O."/>
            <person name="Aiden E.L."/>
            <person name="Korhonen P.K."/>
            <person name="Gasser R.B."/>
        </authorList>
    </citation>
    <scope>NUCLEOTIDE SEQUENCE [LARGE SCALE GENOMIC DNA]</scope>
    <source>
        <strain evidence="2">Cs-k2</strain>
    </source>
</reference>
<dbReference type="EMBL" id="NIRI02000076">
    <property type="protein sequence ID" value="KAG5442139.1"/>
    <property type="molecule type" value="Genomic_DNA"/>
</dbReference>
<protein>
    <submittedName>
        <fullName evidence="2">Uncharacterized protein</fullName>
    </submittedName>
</protein>
<name>A0A8T1LZH9_CLOSI</name>
<dbReference type="Gene3D" id="1.10.10.2430">
    <property type="entry name" value="NFRKB winged helix-like domain"/>
    <property type="match status" value="1"/>
</dbReference>
<organism evidence="2 3">
    <name type="scientific">Clonorchis sinensis</name>
    <name type="common">Chinese liver fluke</name>
    <dbReference type="NCBI Taxonomy" id="79923"/>
    <lineage>
        <taxon>Eukaryota</taxon>
        <taxon>Metazoa</taxon>
        <taxon>Spiralia</taxon>
        <taxon>Lophotrochozoa</taxon>
        <taxon>Platyhelminthes</taxon>
        <taxon>Trematoda</taxon>
        <taxon>Digenea</taxon>
        <taxon>Opisthorchiida</taxon>
        <taxon>Opisthorchiata</taxon>
        <taxon>Opisthorchiidae</taxon>
        <taxon>Clonorchis</taxon>
    </lineage>
</organism>
<proteinExistence type="predicted"/>
<feature type="coiled-coil region" evidence="1">
    <location>
        <begin position="37"/>
        <end position="64"/>
    </location>
</feature>
<keyword evidence="1" id="KW-0175">Coiled coil</keyword>
<keyword evidence="3" id="KW-1185">Reference proteome</keyword>
<accession>A0A8T1LZH9</accession>
<comment type="caution">
    <text evidence="2">The sequence shown here is derived from an EMBL/GenBank/DDBJ whole genome shotgun (WGS) entry which is preliminary data.</text>
</comment>